<accession>A0ABT9N918</accession>
<dbReference type="Proteomes" id="UP001235966">
    <property type="component" value="Unassembled WGS sequence"/>
</dbReference>
<reference evidence="1 2" key="1">
    <citation type="submission" date="2023-07" db="EMBL/GenBank/DDBJ databases">
        <title>Sequencing the genomes of 1000 actinobacteria strains.</title>
        <authorList>
            <person name="Klenk H.-P."/>
        </authorList>
    </citation>
    <scope>NUCLEOTIDE SEQUENCE [LARGE SCALE GENOMIC DNA]</scope>
    <source>
        <strain evidence="1 2">DSM 102162</strain>
    </source>
</reference>
<dbReference type="RefSeq" id="WP_278057587.1">
    <property type="nucleotide sequence ID" value="NZ_CP121247.1"/>
</dbReference>
<evidence type="ECO:0000313" key="1">
    <source>
        <dbReference type="EMBL" id="MDP9800188.1"/>
    </source>
</evidence>
<gene>
    <name evidence="1" type="ORF">J2S49_000264</name>
</gene>
<comment type="caution">
    <text evidence="1">The sequence shown here is derived from an EMBL/GenBank/DDBJ whole genome shotgun (WGS) entry which is preliminary data.</text>
</comment>
<keyword evidence="2" id="KW-1185">Reference proteome</keyword>
<sequence length="150" mass="16070">MTNTLAFGAALAVGGTIAFFTGWEPSELVVAQQIASMRDDALKKADAEALLALSVPGSPAREADEKLARYIRDHNVNAQGITTVVTAVDRVHVGKEVLWRVESIQSGVSGPEAGEGKAVHSCALWQFDAATKQMYRTFPCESGKETPRPQ</sequence>
<organism evidence="1 2">
    <name type="scientific">Arcanobacterium wilhelmae</name>
    <dbReference type="NCBI Taxonomy" id="1803177"/>
    <lineage>
        <taxon>Bacteria</taxon>
        <taxon>Bacillati</taxon>
        <taxon>Actinomycetota</taxon>
        <taxon>Actinomycetes</taxon>
        <taxon>Actinomycetales</taxon>
        <taxon>Actinomycetaceae</taxon>
        <taxon>Arcanobacterium</taxon>
    </lineage>
</organism>
<evidence type="ECO:0000313" key="2">
    <source>
        <dbReference type="Proteomes" id="UP001235966"/>
    </source>
</evidence>
<name>A0ABT9N918_9ACTO</name>
<protein>
    <submittedName>
        <fullName evidence="1">Uncharacterized protein</fullName>
    </submittedName>
</protein>
<dbReference type="EMBL" id="JAUSQW010000001">
    <property type="protein sequence ID" value="MDP9800188.1"/>
    <property type="molecule type" value="Genomic_DNA"/>
</dbReference>
<proteinExistence type="predicted"/>